<feature type="compositionally biased region" description="Basic and acidic residues" evidence="1">
    <location>
        <begin position="104"/>
        <end position="114"/>
    </location>
</feature>
<dbReference type="OrthoDB" id="3202607at2759"/>
<dbReference type="AlphaFoldDB" id="A0A409WDP7"/>
<comment type="caution">
    <text evidence="2">The sequence shown here is derived from an EMBL/GenBank/DDBJ whole genome shotgun (WGS) entry which is preliminary data.</text>
</comment>
<reference evidence="2 3" key="1">
    <citation type="journal article" date="2018" name="Evol. Lett.">
        <title>Horizontal gene cluster transfer increased hallucinogenic mushroom diversity.</title>
        <authorList>
            <person name="Reynolds H.T."/>
            <person name="Vijayakumar V."/>
            <person name="Gluck-Thaler E."/>
            <person name="Korotkin H.B."/>
            <person name="Matheny P.B."/>
            <person name="Slot J.C."/>
        </authorList>
    </citation>
    <scope>NUCLEOTIDE SEQUENCE [LARGE SCALE GENOMIC DNA]</scope>
    <source>
        <strain evidence="2 3">SRW20</strain>
    </source>
</reference>
<evidence type="ECO:0000313" key="2">
    <source>
        <dbReference type="EMBL" id="PPQ76637.1"/>
    </source>
</evidence>
<evidence type="ECO:0000313" key="3">
    <source>
        <dbReference type="Proteomes" id="UP000284706"/>
    </source>
</evidence>
<organism evidence="2 3">
    <name type="scientific">Gymnopilus dilepis</name>
    <dbReference type="NCBI Taxonomy" id="231916"/>
    <lineage>
        <taxon>Eukaryota</taxon>
        <taxon>Fungi</taxon>
        <taxon>Dikarya</taxon>
        <taxon>Basidiomycota</taxon>
        <taxon>Agaricomycotina</taxon>
        <taxon>Agaricomycetes</taxon>
        <taxon>Agaricomycetidae</taxon>
        <taxon>Agaricales</taxon>
        <taxon>Agaricineae</taxon>
        <taxon>Hymenogastraceae</taxon>
        <taxon>Gymnopilus</taxon>
    </lineage>
</organism>
<dbReference type="EMBL" id="NHYE01005138">
    <property type="protein sequence ID" value="PPQ76637.1"/>
    <property type="molecule type" value="Genomic_DNA"/>
</dbReference>
<feature type="compositionally biased region" description="Low complexity" evidence="1">
    <location>
        <begin position="41"/>
        <end position="72"/>
    </location>
</feature>
<protein>
    <submittedName>
        <fullName evidence="2">Uncharacterized protein</fullName>
    </submittedName>
</protein>
<dbReference type="Proteomes" id="UP000284706">
    <property type="component" value="Unassembled WGS sequence"/>
</dbReference>
<dbReference type="Gene3D" id="3.60.130.30">
    <property type="match status" value="1"/>
</dbReference>
<dbReference type="STRING" id="231916.A0A409WDP7"/>
<dbReference type="InParanoid" id="A0A409WDP7"/>
<proteinExistence type="predicted"/>
<sequence>MSSSRAKIKVLSPANSSYNFEQGLLEGIRKGLDEPVSPFGSPLSSLTSSAVSSRSASPTAPVSTSTTPSAAPEQYPAPKEEVTLTRKQKLKIRNKEKSKRRREKDRLASTEHSVKPNRAAKHLKNTGKVSATFEGETFPISKKGWISRRSKGSRSSVSLADVVGPNSKYNLELRKWNGRTTMVIVDRKRRIIAVCLGKPENDETWEDTHRRAAEVLESARDRLYFQDKDLNHRRGGFPALAVGISHGGGQKYPKVLDQDKRNEEVFEEILENKAFQRISGFTSGAFAEWAPRLYEYENKCLSDIIEHDETIRRENRHPRPEEKELRRNWPRTPWAATTFNFGPKTVCRRHLDFNNLAFGWCGITALGNYDPTKGGHLILWQLGLVIEFPPGTTILIPSAAIEHSNVRIRGNERRYSVTQYSSGGIFRYVHNGFKTVDSRMGELDSDELADHLDELSRQLEFGLSLYSDVAELEKARGVSFKE</sequence>
<evidence type="ECO:0000256" key="1">
    <source>
        <dbReference type="SAM" id="MobiDB-lite"/>
    </source>
</evidence>
<gene>
    <name evidence="2" type="ORF">CVT26_012763</name>
</gene>
<name>A0A409WDP7_9AGAR</name>
<feature type="compositionally biased region" description="Basic residues" evidence="1">
    <location>
        <begin position="86"/>
        <end position="103"/>
    </location>
</feature>
<feature type="region of interest" description="Disordered" evidence="1">
    <location>
        <begin position="31"/>
        <end position="114"/>
    </location>
</feature>
<keyword evidence="3" id="KW-1185">Reference proteome</keyword>
<accession>A0A409WDP7</accession>